<dbReference type="Proteomes" id="UP000295008">
    <property type="component" value="Unassembled WGS sequence"/>
</dbReference>
<dbReference type="InterPro" id="IPR027417">
    <property type="entry name" value="P-loop_NTPase"/>
</dbReference>
<dbReference type="Pfam" id="PF05970">
    <property type="entry name" value="PIF1"/>
    <property type="match status" value="1"/>
</dbReference>
<keyword evidence="2" id="KW-0347">Helicase</keyword>
<dbReference type="SUPFAM" id="SSF52540">
    <property type="entry name" value="P-loop containing nucleoside triphosphate hydrolases"/>
    <property type="match status" value="2"/>
</dbReference>
<dbReference type="EMBL" id="SLUN01000002">
    <property type="protein sequence ID" value="TCL76556.1"/>
    <property type="molecule type" value="Genomic_DNA"/>
</dbReference>
<feature type="domain" description="DNA helicase Pif1-like DEAD-box helicase" evidence="1">
    <location>
        <begin position="25"/>
        <end position="211"/>
    </location>
</feature>
<keyword evidence="2" id="KW-0378">Hydrolase</keyword>
<dbReference type="Gene3D" id="2.30.30.940">
    <property type="match status" value="1"/>
</dbReference>
<dbReference type="GO" id="GO:0003678">
    <property type="term" value="F:DNA helicase activity"/>
    <property type="evidence" value="ECO:0007669"/>
    <property type="project" value="InterPro"/>
</dbReference>
<dbReference type="InterPro" id="IPR010285">
    <property type="entry name" value="DNA_helicase_pif1-like_DEAD"/>
</dbReference>
<accession>A0A4R1SAK8</accession>
<dbReference type="GO" id="GO:0006281">
    <property type="term" value="P:DNA repair"/>
    <property type="evidence" value="ECO:0007669"/>
    <property type="project" value="InterPro"/>
</dbReference>
<dbReference type="AlphaFoldDB" id="A0A4R1SAK8"/>
<name>A0A4R1SAK8_HYDET</name>
<keyword evidence="3" id="KW-1185">Reference proteome</keyword>
<dbReference type="RefSeq" id="WP_207930698.1">
    <property type="nucleotide sequence ID" value="NZ_SLUN01000002.1"/>
</dbReference>
<dbReference type="GO" id="GO:0000723">
    <property type="term" value="P:telomere maintenance"/>
    <property type="evidence" value="ECO:0007669"/>
    <property type="project" value="InterPro"/>
</dbReference>
<reference evidence="2 3" key="1">
    <citation type="submission" date="2019-03" db="EMBL/GenBank/DDBJ databases">
        <title>Genomic Encyclopedia of Type Strains, Phase IV (KMG-IV): sequencing the most valuable type-strain genomes for metagenomic binning, comparative biology and taxonomic classification.</title>
        <authorList>
            <person name="Goeker M."/>
        </authorList>
    </citation>
    <scope>NUCLEOTIDE SEQUENCE [LARGE SCALE GENOMIC DNA]</scope>
    <source>
        <strain evidence="2 3">LX-B</strain>
    </source>
</reference>
<sequence>MNLADRQSYISLPSFQAALDCIQSGTPITFISGKAGTGKSTFTKNELTKLKGNTVFLSPTGIAALNIGGQTIHSFFNLEHGPQYPERIKESRQAEIYRKIDTLVIDEISMVRADLMDAVHWALQANRKSEAAFGGVQLVLIGDLYQLPPVVRAEERREFSGGRYANRFFFNSRAIRAAILDQSFRYIQFSEVFRQADPRFISLLEQVRNCSLDRELIRVLNERVCAEARLEGIEDLTVLTCTNEAANRYNSDKLEELPGPKRLYEAAIDGKFSREDFPTLPILPLKVGAKVIFIKNDPGRVWVNGTTGIVKRLRDQEIIVRIDGEDHTVPKETWEKAQYRVSDGNIEKVVVGRFVQFPIKLGWALTIHKSQSLTLNNVYLDTGRGAFDSGQIYVALSRVRRLDNLFLKQPITDRDLLLDPSIHKFLDYIERLAWRNEAGTTQVSPKPAQDCGS</sequence>
<dbReference type="PANTHER" id="PTHR47642">
    <property type="entry name" value="ATP-DEPENDENT DNA HELICASE"/>
    <property type="match status" value="1"/>
</dbReference>
<comment type="caution">
    <text evidence="2">The sequence shown here is derived from an EMBL/GenBank/DDBJ whole genome shotgun (WGS) entry which is preliminary data.</text>
</comment>
<protein>
    <submittedName>
        <fullName evidence="2">PIF1-like helicase</fullName>
    </submittedName>
</protein>
<dbReference type="Gene3D" id="3.40.50.300">
    <property type="entry name" value="P-loop containing nucleotide triphosphate hydrolases"/>
    <property type="match status" value="1"/>
</dbReference>
<evidence type="ECO:0000313" key="3">
    <source>
        <dbReference type="Proteomes" id="UP000295008"/>
    </source>
</evidence>
<dbReference type="CDD" id="cd18809">
    <property type="entry name" value="SF1_C_RecD"/>
    <property type="match status" value="1"/>
</dbReference>
<proteinExistence type="predicted"/>
<gene>
    <name evidence="2" type="ORF">EDC14_1002315</name>
</gene>
<organism evidence="2 3">
    <name type="scientific">Hydrogenispora ethanolica</name>
    <dbReference type="NCBI Taxonomy" id="1082276"/>
    <lineage>
        <taxon>Bacteria</taxon>
        <taxon>Bacillati</taxon>
        <taxon>Bacillota</taxon>
        <taxon>Hydrogenispora</taxon>
    </lineage>
</organism>
<keyword evidence="2" id="KW-0067">ATP-binding</keyword>
<evidence type="ECO:0000313" key="2">
    <source>
        <dbReference type="EMBL" id="TCL76556.1"/>
    </source>
</evidence>
<evidence type="ECO:0000259" key="1">
    <source>
        <dbReference type="Pfam" id="PF05970"/>
    </source>
</evidence>
<dbReference type="InterPro" id="IPR051055">
    <property type="entry name" value="PIF1_helicase"/>
</dbReference>
<keyword evidence="2" id="KW-0547">Nucleotide-binding</keyword>